<comment type="caution">
    <text evidence="1">The sequence shown here is derived from an EMBL/GenBank/DDBJ whole genome shotgun (WGS) entry which is preliminary data.</text>
</comment>
<organism evidence="1 2">
    <name type="scientific">Dentiscutata erythropus</name>
    <dbReference type="NCBI Taxonomy" id="1348616"/>
    <lineage>
        <taxon>Eukaryota</taxon>
        <taxon>Fungi</taxon>
        <taxon>Fungi incertae sedis</taxon>
        <taxon>Mucoromycota</taxon>
        <taxon>Glomeromycotina</taxon>
        <taxon>Glomeromycetes</taxon>
        <taxon>Diversisporales</taxon>
        <taxon>Gigasporaceae</taxon>
        <taxon>Dentiscutata</taxon>
    </lineage>
</organism>
<accession>A0A9N9FS40</accession>
<name>A0A9N9FS40_9GLOM</name>
<dbReference type="AlphaFoldDB" id="A0A9N9FS40"/>
<dbReference type="Proteomes" id="UP000789405">
    <property type="component" value="Unassembled WGS sequence"/>
</dbReference>
<keyword evidence="2" id="KW-1185">Reference proteome</keyword>
<dbReference type="OrthoDB" id="2417901at2759"/>
<proteinExistence type="predicted"/>
<sequence>ELVPLIQEQHFIGCELHLNVLIRDSGDIHRYFHLKSTKIPFQPVEDVTEFVETLLILRNILVVNMSLLFHAQVRRSRRHMENSSTVFSDPE</sequence>
<evidence type="ECO:0000313" key="2">
    <source>
        <dbReference type="Proteomes" id="UP000789405"/>
    </source>
</evidence>
<evidence type="ECO:0000313" key="1">
    <source>
        <dbReference type="EMBL" id="CAG8553679.1"/>
    </source>
</evidence>
<reference evidence="1" key="1">
    <citation type="submission" date="2021-06" db="EMBL/GenBank/DDBJ databases">
        <authorList>
            <person name="Kallberg Y."/>
            <person name="Tangrot J."/>
            <person name="Rosling A."/>
        </authorList>
    </citation>
    <scope>NUCLEOTIDE SEQUENCE</scope>
    <source>
        <strain evidence="1">MA453B</strain>
    </source>
</reference>
<feature type="non-terminal residue" evidence="1">
    <location>
        <position position="1"/>
    </location>
</feature>
<dbReference type="EMBL" id="CAJVPY010002248">
    <property type="protein sequence ID" value="CAG8553679.1"/>
    <property type="molecule type" value="Genomic_DNA"/>
</dbReference>
<gene>
    <name evidence="1" type="ORF">DERYTH_LOCUS5392</name>
</gene>
<protein>
    <submittedName>
        <fullName evidence="1">28492_t:CDS:1</fullName>
    </submittedName>
</protein>